<name>A0A3A8J093_9BACT</name>
<feature type="domain" description="Aldehyde oxidase/xanthine dehydrogenase a/b hammerhead" evidence="3">
    <location>
        <begin position="19"/>
        <end position="130"/>
    </location>
</feature>
<dbReference type="InterPro" id="IPR008274">
    <property type="entry name" value="AldOxase/xan_DH_MoCoBD1"/>
</dbReference>
<accession>A0A3A8J093</accession>
<keyword evidence="2" id="KW-0560">Oxidoreductase</keyword>
<comment type="caution">
    <text evidence="4">The sequence shown here is derived from an EMBL/GenBank/DDBJ whole genome shotgun (WGS) entry which is preliminary data.</text>
</comment>
<dbReference type="InterPro" id="IPR036856">
    <property type="entry name" value="Ald_Oxase/Xan_DH_a/b_sf"/>
</dbReference>
<proteinExistence type="predicted"/>
<dbReference type="Pfam" id="PF02738">
    <property type="entry name" value="MoCoBD_1"/>
    <property type="match status" value="1"/>
</dbReference>
<dbReference type="InterPro" id="IPR037165">
    <property type="entry name" value="AldOxase/xan_DH_Mopterin-bd_sf"/>
</dbReference>
<dbReference type="AlphaFoldDB" id="A0A3A8J093"/>
<dbReference type="Gene3D" id="3.90.1170.50">
    <property type="entry name" value="Aldehyde oxidase/xanthine dehydrogenase, a/b hammerhead"/>
    <property type="match status" value="1"/>
</dbReference>
<evidence type="ECO:0000256" key="2">
    <source>
        <dbReference type="ARBA" id="ARBA00023002"/>
    </source>
</evidence>
<dbReference type="InterPro" id="IPR016208">
    <property type="entry name" value="Ald_Oxase/xanthine_DH-like"/>
</dbReference>
<dbReference type="PANTHER" id="PTHR11908:SF132">
    <property type="entry name" value="ALDEHYDE OXIDASE 1-RELATED"/>
    <property type="match status" value="1"/>
</dbReference>
<dbReference type="OrthoDB" id="9775084at2"/>
<protein>
    <submittedName>
        <fullName evidence="4">Xanthine dehydrogenase family protein molybdopterin-binding subunit</fullName>
    </submittedName>
</protein>
<evidence type="ECO:0000313" key="5">
    <source>
        <dbReference type="Proteomes" id="UP000268094"/>
    </source>
</evidence>
<keyword evidence="5" id="KW-1185">Reference proteome</keyword>
<dbReference type="SMART" id="SM01008">
    <property type="entry name" value="Ald_Xan_dh_C"/>
    <property type="match status" value="1"/>
</dbReference>
<organism evidence="4 5">
    <name type="scientific">Corallococcus terminator</name>
    <dbReference type="NCBI Taxonomy" id="2316733"/>
    <lineage>
        <taxon>Bacteria</taxon>
        <taxon>Pseudomonadati</taxon>
        <taxon>Myxococcota</taxon>
        <taxon>Myxococcia</taxon>
        <taxon>Myxococcales</taxon>
        <taxon>Cystobacterineae</taxon>
        <taxon>Myxococcaceae</taxon>
        <taxon>Corallococcus</taxon>
    </lineage>
</organism>
<dbReference type="InterPro" id="IPR046867">
    <property type="entry name" value="AldOxase/xan_DH_MoCoBD2"/>
</dbReference>
<dbReference type="EMBL" id="RAVZ01000071">
    <property type="protein sequence ID" value="RKG89147.1"/>
    <property type="molecule type" value="Genomic_DNA"/>
</dbReference>
<dbReference type="GO" id="GO:0016491">
    <property type="term" value="F:oxidoreductase activity"/>
    <property type="evidence" value="ECO:0007669"/>
    <property type="project" value="UniProtKB-KW"/>
</dbReference>
<dbReference type="Pfam" id="PF01315">
    <property type="entry name" value="Ald_Xan_dh_C"/>
    <property type="match status" value="1"/>
</dbReference>
<evidence type="ECO:0000259" key="3">
    <source>
        <dbReference type="SMART" id="SM01008"/>
    </source>
</evidence>
<evidence type="ECO:0000256" key="1">
    <source>
        <dbReference type="ARBA" id="ARBA00022505"/>
    </source>
</evidence>
<sequence length="733" mass="77709">MDTSVGKPLGRVDGRLKVTGGAKYSAEMPEEGVVHAVIVGSTIATGSIVSVDVKAAKAQPGVLAVLTPDDAPKLAADPVKKQSPTDMVVHALQSRKVQYQNQPVALVVADTLERATYAAALVKVKYRAGKPKVDVKAEQPRAYKPKQINGKPADMDQGKASTDKAAATVDATYVTPYEHHNPMEPHATLALWEGETLTVYDTTQGVFGTRARLAALFGIPPESVRVVCKFVGGGFGSKGSPWSHVVLAALAAKAVKKPVKLVLRREQMFSQVGFRPETQQRLQLQAREDGKLLLVKHDTVSCTSEFDEFVEPSGKSTRMLYASDRITTSHRLVRLSVGTPTFMRAPGEASGTFALESALDELAVKLKMDPVALRLKNHADKDPETGHPWSSKSLKECYRVAGDRFGWAKRDPTPGSMKDGRTLLGWGMATATYPTLRSKASAKATLLPDGTARVLAGSHDLGTGTYTVMTQVAADALGLVPAKVKFDLGDTRMPETPVSGGSQTAASVGSAVKKASLALRDKAIALAVADPGAPLHGVPAAQVTVENGVLVSGGKREDFAALLKRKGLASLDAEASAEAGPEKDQYAMHAFGTHFVEVRVDPDLGEVRVSRCVGAFGVGTVLNAKTARSQLLGGIVMGIGMALMEETYLDPRSARFMTQDLADYHVPVNPDVPDIDIIFVPESDPHVNELGAKGIGEIGITGVTAAIANAIHHATGRRIRSLPLTLDKVLATS</sequence>
<evidence type="ECO:0000313" key="4">
    <source>
        <dbReference type="EMBL" id="RKG89147.1"/>
    </source>
</evidence>
<gene>
    <name evidence="4" type="ORF">D7V88_13165</name>
</gene>
<dbReference type="Pfam" id="PF20256">
    <property type="entry name" value="MoCoBD_2"/>
    <property type="match status" value="1"/>
</dbReference>
<dbReference type="PANTHER" id="PTHR11908">
    <property type="entry name" value="XANTHINE DEHYDROGENASE"/>
    <property type="match status" value="1"/>
</dbReference>
<dbReference type="SUPFAM" id="SSF56003">
    <property type="entry name" value="Molybdenum cofactor-binding domain"/>
    <property type="match status" value="1"/>
</dbReference>
<keyword evidence="1" id="KW-0500">Molybdenum</keyword>
<dbReference type="Gene3D" id="3.30.365.10">
    <property type="entry name" value="Aldehyde oxidase/xanthine dehydrogenase, molybdopterin binding domain"/>
    <property type="match status" value="4"/>
</dbReference>
<dbReference type="GO" id="GO:0005506">
    <property type="term" value="F:iron ion binding"/>
    <property type="evidence" value="ECO:0007669"/>
    <property type="project" value="InterPro"/>
</dbReference>
<dbReference type="SUPFAM" id="SSF54665">
    <property type="entry name" value="CO dehydrogenase molybdoprotein N-domain-like"/>
    <property type="match status" value="1"/>
</dbReference>
<dbReference type="Proteomes" id="UP000268094">
    <property type="component" value="Unassembled WGS sequence"/>
</dbReference>
<dbReference type="RefSeq" id="WP_120540983.1">
    <property type="nucleotide sequence ID" value="NZ_RAVZ01000071.1"/>
</dbReference>
<reference evidence="5" key="1">
    <citation type="submission" date="2018-09" db="EMBL/GenBank/DDBJ databases">
        <authorList>
            <person name="Livingstone P.G."/>
            <person name="Whitworth D.E."/>
        </authorList>
    </citation>
    <scope>NUCLEOTIDE SEQUENCE [LARGE SCALE GENOMIC DNA]</scope>
    <source>
        <strain evidence="5">CA054A</strain>
    </source>
</reference>
<dbReference type="InterPro" id="IPR000674">
    <property type="entry name" value="Ald_Oxase/Xan_DH_a/b"/>
</dbReference>